<dbReference type="AlphaFoldDB" id="A0AAU1ULJ1"/>
<organism evidence="2">
    <name type="scientific">Streptomyces sp. NBC_00119</name>
    <dbReference type="NCBI Taxonomy" id="2975659"/>
    <lineage>
        <taxon>Bacteria</taxon>
        <taxon>Bacillati</taxon>
        <taxon>Actinomycetota</taxon>
        <taxon>Actinomycetes</taxon>
        <taxon>Kitasatosporales</taxon>
        <taxon>Streptomycetaceae</taxon>
        <taxon>Streptomyces</taxon>
    </lineage>
</organism>
<reference evidence="2" key="1">
    <citation type="submission" date="2022-10" db="EMBL/GenBank/DDBJ databases">
        <title>The complete genomes of actinobacterial strains from the NBC collection.</title>
        <authorList>
            <person name="Joergensen T.S."/>
            <person name="Alvarez Arevalo M."/>
            <person name="Sterndorff E.B."/>
            <person name="Faurdal D."/>
            <person name="Vuksanovic O."/>
            <person name="Mourched A.-S."/>
            <person name="Charusanti P."/>
            <person name="Shaw S."/>
            <person name="Blin K."/>
            <person name="Weber T."/>
        </authorList>
    </citation>
    <scope>NUCLEOTIDE SEQUENCE</scope>
    <source>
        <strain evidence="2">NBC_00119</strain>
    </source>
</reference>
<sequence length="173" mass="18829">MFEDYAGTSDSGFRAKVEAEQALERGEHLLALPTHHQHDLRGPAADEAAVRLTEFRQRADFAGAVVTDPHRLRRVLGRHDPKVYPGTYVTCVFNPDKALCQPRAAPTGERQRPAPPECQPLQCRNVALTVANAAALAPKPIISTPRRATALPSRPFCSPTSPTEVTRSATSSQ</sequence>
<evidence type="ECO:0000313" key="2">
    <source>
        <dbReference type="EMBL" id="WTS18091.1"/>
    </source>
</evidence>
<feature type="region of interest" description="Disordered" evidence="1">
    <location>
        <begin position="144"/>
        <end position="173"/>
    </location>
</feature>
<accession>A0AAU1ULJ1</accession>
<gene>
    <name evidence="2" type="ORF">OHU69_48180</name>
</gene>
<dbReference type="EMBL" id="CP108195">
    <property type="protein sequence ID" value="WTS18091.1"/>
    <property type="molecule type" value="Genomic_DNA"/>
</dbReference>
<name>A0AAU1ULJ1_9ACTN</name>
<evidence type="ECO:0000256" key="1">
    <source>
        <dbReference type="SAM" id="MobiDB-lite"/>
    </source>
</evidence>
<feature type="compositionally biased region" description="Polar residues" evidence="1">
    <location>
        <begin position="158"/>
        <end position="173"/>
    </location>
</feature>
<proteinExistence type="predicted"/>
<protein>
    <submittedName>
        <fullName evidence="2">Uncharacterized protein</fullName>
    </submittedName>
</protein>